<evidence type="ECO:0008006" key="7">
    <source>
        <dbReference type="Google" id="ProtNLM"/>
    </source>
</evidence>
<dbReference type="GO" id="GO:0005737">
    <property type="term" value="C:cytoplasm"/>
    <property type="evidence" value="ECO:0007669"/>
    <property type="project" value="TreeGrafter"/>
</dbReference>
<dbReference type="InterPro" id="IPR001251">
    <property type="entry name" value="CRAL-TRIO_dom"/>
</dbReference>
<feature type="region of interest" description="Disordered" evidence="2">
    <location>
        <begin position="1"/>
        <end position="120"/>
    </location>
</feature>
<feature type="domain" description="GOLD" evidence="4">
    <location>
        <begin position="557"/>
        <end position="658"/>
    </location>
</feature>
<reference evidence="6" key="1">
    <citation type="journal article" date="2010" name="Genome Biol.">
        <title>Genome sequence of the necrotrophic plant pathogen Pythium ultimum reveals original pathogenicity mechanisms and effector repertoire.</title>
        <authorList>
            <person name="Levesque C.A."/>
            <person name="Brouwer H."/>
            <person name="Cano L."/>
            <person name="Hamilton J.P."/>
            <person name="Holt C."/>
            <person name="Huitema E."/>
            <person name="Raffaele S."/>
            <person name="Robideau G.P."/>
            <person name="Thines M."/>
            <person name="Win J."/>
            <person name="Zerillo M.M."/>
            <person name="Beakes G.W."/>
            <person name="Boore J.L."/>
            <person name="Busam D."/>
            <person name="Dumas B."/>
            <person name="Ferriera S."/>
            <person name="Fuerstenberg S.I."/>
            <person name="Gachon C.M."/>
            <person name="Gaulin E."/>
            <person name="Govers F."/>
            <person name="Grenville-Briggs L."/>
            <person name="Horner N."/>
            <person name="Hostetler J."/>
            <person name="Jiang R.H."/>
            <person name="Johnson J."/>
            <person name="Krajaejun T."/>
            <person name="Lin H."/>
            <person name="Meijer H.J."/>
            <person name="Moore B."/>
            <person name="Morris P."/>
            <person name="Phuntmart V."/>
            <person name="Puiu D."/>
            <person name="Shetty J."/>
            <person name="Stajich J.E."/>
            <person name="Tripathy S."/>
            <person name="Wawra S."/>
            <person name="van West P."/>
            <person name="Whitty B.R."/>
            <person name="Coutinho P.M."/>
            <person name="Henrissat B."/>
            <person name="Martin F."/>
            <person name="Thomas P.D."/>
            <person name="Tyler B.M."/>
            <person name="De Vries R.P."/>
            <person name="Kamoun S."/>
            <person name="Yandell M."/>
            <person name="Tisserat N."/>
            <person name="Buell C.R."/>
        </authorList>
    </citation>
    <scope>NUCLEOTIDE SEQUENCE</scope>
    <source>
        <strain evidence="6">DAOM:BR144</strain>
    </source>
</reference>
<dbReference type="SUPFAM" id="SSF101576">
    <property type="entry name" value="Supernatant protein factor (SPF), C-terminal domain"/>
    <property type="match status" value="1"/>
</dbReference>
<dbReference type="InterPro" id="IPR009038">
    <property type="entry name" value="GOLD_dom"/>
</dbReference>
<keyword evidence="6" id="KW-1185">Reference proteome</keyword>
<feature type="compositionally biased region" description="Basic and acidic residues" evidence="2">
    <location>
        <begin position="86"/>
        <end position="115"/>
    </location>
</feature>
<dbReference type="InterPro" id="IPR036273">
    <property type="entry name" value="CRAL/TRIO_N_dom_sf"/>
</dbReference>
<dbReference type="Gene3D" id="3.40.525.10">
    <property type="entry name" value="CRAL-TRIO lipid binding domain"/>
    <property type="match status" value="1"/>
</dbReference>
<evidence type="ECO:0000313" key="5">
    <source>
        <dbReference type="EnsemblProtists" id="PYU1_T010327"/>
    </source>
</evidence>
<dbReference type="PANTHER" id="PTHR23324:SF83">
    <property type="entry name" value="SEC14-LIKE PROTEIN 2"/>
    <property type="match status" value="1"/>
</dbReference>
<evidence type="ECO:0000259" key="4">
    <source>
        <dbReference type="PROSITE" id="PS50866"/>
    </source>
</evidence>
<organism evidence="5 6">
    <name type="scientific">Globisporangium ultimum (strain ATCC 200006 / CBS 805.95 / DAOM BR144)</name>
    <name type="common">Pythium ultimum</name>
    <dbReference type="NCBI Taxonomy" id="431595"/>
    <lineage>
        <taxon>Eukaryota</taxon>
        <taxon>Sar</taxon>
        <taxon>Stramenopiles</taxon>
        <taxon>Oomycota</taxon>
        <taxon>Peronosporomycetes</taxon>
        <taxon>Pythiales</taxon>
        <taxon>Pythiaceae</taxon>
        <taxon>Globisporangium</taxon>
    </lineage>
</organism>
<evidence type="ECO:0000256" key="2">
    <source>
        <dbReference type="SAM" id="MobiDB-lite"/>
    </source>
</evidence>
<sequence length="676" mass="77920">MDINDAHRDASVFLEDEGDDAWDQIDDDDSLLEQSAEPFSAPSAYPNRRESASLFLFRKDEDLRQEEEQENAGGEKSAVEESEQDVAAREHERCVSQQKAKDLADTEQQRRVDEEKDREDELEIVRQINIEYSKTAQDEEQERRVREYEIAKVQEQLLRERSRNEAIEAAEQERERRIQELQQLQQLDEQERAHKQELAVQVMEQERVRRLSSVEHSEHMAERSKSTCHVEADNVEVGTDDLTDSAGSVFSEIPVVQSPASKILVDEHTEWRCFISSDNPEQEKDNLRALRMSLEDDLKVEPYGKYQELVSDVRLLRFLRGHKMNVSVAATKFREMLELRKKYNLDEIRQEIVEKNISPDEFPYFQKIIPHLPFLQAYDIGDVKNGHVFYFEMSGYADFRGLVEDVTEEEWQTFFLYEMEYRAIKLDQLSRTHEKLVQTIFVRDLTGFSIARFNPRLLKRLQNIILIATKCYPETTHQTVILHTPWIFHKVWNTITSKLHETQLRKIHMSGDSFAHLLELVGGREKLPKLLGGKDSAHAIPQTGFLGRNSYVLLCEDGATQADIKAGGTLQLPFRMSVNDTICWEYEVKAHDVDFGVKYRTQGVGGAEEVDKVPKVRTASGETIAGSFTATEEGIVVLSWDNSYSWARGKNVAYKAKVVKSTHDFSCLDISGNDCV</sequence>
<dbReference type="InterPro" id="IPR036865">
    <property type="entry name" value="CRAL-TRIO_dom_sf"/>
</dbReference>
<protein>
    <recommendedName>
        <fullName evidence="7">CRAL-TRIO domain-containing protein</fullName>
    </recommendedName>
</protein>
<dbReference type="SUPFAM" id="SSF52087">
    <property type="entry name" value="CRAL/TRIO domain"/>
    <property type="match status" value="1"/>
</dbReference>
<dbReference type="PANTHER" id="PTHR23324">
    <property type="entry name" value="SEC14 RELATED PROTEIN"/>
    <property type="match status" value="1"/>
</dbReference>
<dbReference type="AlphaFoldDB" id="K3WZC8"/>
<feature type="domain" description="CRAL-TRIO" evidence="3">
    <location>
        <begin position="380"/>
        <end position="539"/>
    </location>
</feature>
<feature type="compositionally biased region" description="Basic and acidic residues" evidence="2">
    <location>
        <begin position="47"/>
        <end position="62"/>
    </location>
</feature>
<dbReference type="CDD" id="cd00170">
    <property type="entry name" value="SEC14"/>
    <property type="match status" value="1"/>
</dbReference>
<dbReference type="VEuPathDB" id="FungiDB:PYU1_G010307"/>
<dbReference type="OMA" id="LRGHKMN"/>
<dbReference type="Pfam" id="PF00650">
    <property type="entry name" value="CRAL_TRIO"/>
    <property type="match status" value="1"/>
</dbReference>
<accession>K3WZC8</accession>
<dbReference type="EnsemblProtists" id="PYU1_T010327">
    <property type="protein sequence ID" value="PYU1_T010327"/>
    <property type="gene ID" value="PYU1_G010307"/>
</dbReference>
<dbReference type="InterPro" id="IPR036598">
    <property type="entry name" value="GOLD_dom_sf"/>
</dbReference>
<evidence type="ECO:0000259" key="3">
    <source>
        <dbReference type="PROSITE" id="PS50191"/>
    </source>
</evidence>
<evidence type="ECO:0000256" key="1">
    <source>
        <dbReference type="SAM" id="Coils"/>
    </source>
</evidence>
<dbReference type="SUPFAM" id="SSF46938">
    <property type="entry name" value="CRAL/TRIO N-terminal domain"/>
    <property type="match status" value="1"/>
</dbReference>
<feature type="coiled-coil region" evidence="1">
    <location>
        <begin position="150"/>
        <end position="190"/>
    </location>
</feature>
<dbReference type="PROSITE" id="PS50866">
    <property type="entry name" value="GOLD"/>
    <property type="match status" value="1"/>
</dbReference>
<keyword evidence="1" id="KW-0175">Coiled coil</keyword>
<dbReference type="HOGENOM" id="CLU_426116_0_0_1"/>
<dbReference type="Proteomes" id="UP000019132">
    <property type="component" value="Unassembled WGS sequence"/>
</dbReference>
<name>K3WZC8_GLOUD</name>
<dbReference type="InParanoid" id="K3WZC8"/>
<dbReference type="PROSITE" id="PS50191">
    <property type="entry name" value="CRAL_TRIO"/>
    <property type="match status" value="1"/>
</dbReference>
<feature type="compositionally biased region" description="Basic and acidic residues" evidence="2">
    <location>
        <begin position="1"/>
        <end position="10"/>
    </location>
</feature>
<proteinExistence type="predicted"/>
<dbReference type="EMBL" id="GL376602">
    <property type="status" value="NOT_ANNOTATED_CDS"/>
    <property type="molecule type" value="Genomic_DNA"/>
</dbReference>
<reference evidence="6" key="2">
    <citation type="submission" date="2010-04" db="EMBL/GenBank/DDBJ databases">
        <authorList>
            <person name="Buell R."/>
            <person name="Hamilton J."/>
            <person name="Hostetler J."/>
        </authorList>
    </citation>
    <scope>NUCLEOTIDE SEQUENCE [LARGE SCALE GENOMIC DNA]</scope>
    <source>
        <strain evidence="6">DAOM:BR144</strain>
    </source>
</reference>
<reference evidence="5" key="3">
    <citation type="submission" date="2015-02" db="UniProtKB">
        <authorList>
            <consortium name="EnsemblProtists"/>
        </authorList>
    </citation>
    <scope>IDENTIFICATION</scope>
    <source>
        <strain evidence="5">DAOM BR144</strain>
    </source>
</reference>
<dbReference type="STRING" id="431595.K3WZC8"/>
<dbReference type="InterPro" id="IPR051064">
    <property type="entry name" value="SEC14/CRAL-TRIO_domain"/>
</dbReference>
<dbReference type="SMART" id="SM00516">
    <property type="entry name" value="SEC14"/>
    <property type="match status" value="1"/>
</dbReference>
<dbReference type="eggNOG" id="KOG1471">
    <property type="taxonomic scope" value="Eukaryota"/>
</dbReference>
<dbReference type="Gene3D" id="2.60.120.680">
    <property type="entry name" value="GOLD domain"/>
    <property type="match status" value="1"/>
</dbReference>
<evidence type="ECO:0000313" key="6">
    <source>
        <dbReference type="Proteomes" id="UP000019132"/>
    </source>
</evidence>
<feature type="compositionally biased region" description="Acidic residues" evidence="2">
    <location>
        <begin position="14"/>
        <end position="31"/>
    </location>
</feature>